<organism evidence="2 3">
    <name type="scientific">Corynebacterium silvaticum</name>
    <dbReference type="NCBI Taxonomy" id="2320431"/>
    <lineage>
        <taxon>Bacteria</taxon>
        <taxon>Bacillati</taxon>
        <taxon>Actinomycetota</taxon>
        <taxon>Actinomycetes</taxon>
        <taxon>Mycobacteriales</taxon>
        <taxon>Corynebacteriaceae</taxon>
        <taxon>Corynebacterium</taxon>
    </lineage>
</organism>
<gene>
    <name evidence="2" type="ORF">CBE74_10550</name>
</gene>
<dbReference type="AlphaFoldDB" id="A0A7Y4LHE7"/>
<protein>
    <submittedName>
        <fullName evidence="2">Uncharacterized protein</fullName>
    </submittedName>
</protein>
<reference evidence="2 3" key="1">
    <citation type="journal article" date="2014" name="BMC Vet. Res.">
        <title>First report of Corynebacterium pseudotuberculosis from caseous lymphadenitis lesions in Black Alentejano pig (Sus scrofa domesticus).</title>
        <authorList>
            <person name="Oliveira M."/>
            <person name="Barroco C."/>
            <person name="Mottola C."/>
            <person name="Santos R."/>
            <person name="Lemsaddek A."/>
            <person name="Tavares L."/>
            <person name="Semedo-Lemsaddek T."/>
        </authorList>
    </citation>
    <scope>NUCLEOTIDE SEQUENCE [LARGE SCALE GENOMIC DNA]</scope>
    <source>
        <strain evidence="2 3">PO100/5</strain>
    </source>
</reference>
<keyword evidence="3" id="KW-1185">Reference proteome</keyword>
<feature type="region of interest" description="Disordered" evidence="1">
    <location>
        <begin position="67"/>
        <end position="88"/>
    </location>
</feature>
<reference evidence="2 3" key="4">
    <citation type="journal article" date="2020" name="PLoS ONE">
        <title>Taxonomic classification of strain PO100/5 shows a broader geographic distribution and genetic markers of the recently described Corynebacterium silvaticum.</title>
        <authorList>
            <person name="Viana M.V.C."/>
            <person name="Profeta R."/>
            <person name="da Silva A.L."/>
            <person name="Hurtado R."/>
            <person name="Cerqueira J.C."/>
            <person name="Ribeiro B.F.S."/>
            <person name="Almeida M.O."/>
            <person name="Morais-Rodrigues F."/>
            <person name="Soares S.C."/>
            <person name="Oliveira M."/>
            <person name="Tavares L."/>
            <person name="Figueiredo H."/>
            <person name="Wattam A.R."/>
            <person name="Barh D."/>
            <person name="Ghosh P."/>
            <person name="Silva A."/>
            <person name="Azevedo V."/>
        </authorList>
    </citation>
    <scope>NUCLEOTIDE SEQUENCE [LARGE SCALE GENOMIC DNA]</scope>
    <source>
        <strain evidence="2 3">PO100/5</strain>
    </source>
</reference>
<evidence type="ECO:0000313" key="3">
    <source>
        <dbReference type="Proteomes" id="UP000195652"/>
    </source>
</evidence>
<dbReference type="Proteomes" id="UP000195652">
    <property type="component" value="Chromosome"/>
</dbReference>
<feature type="compositionally biased region" description="Polar residues" evidence="1">
    <location>
        <begin position="67"/>
        <end position="77"/>
    </location>
</feature>
<evidence type="ECO:0000256" key="1">
    <source>
        <dbReference type="SAM" id="MobiDB-lite"/>
    </source>
</evidence>
<dbReference type="KEGG" id="csil:CBE74_10550"/>
<dbReference type="GeneID" id="75008655"/>
<evidence type="ECO:0000313" key="2">
    <source>
        <dbReference type="EMBL" id="ARU46813.1"/>
    </source>
</evidence>
<dbReference type="RefSeq" id="WP_087454594.1">
    <property type="nucleotide sequence ID" value="NZ_CP021417.2"/>
</dbReference>
<name>A0A7Y4LHE7_9CORY</name>
<reference evidence="2 3" key="2">
    <citation type="journal article" date="2020" name="Antonie Van Leeuwenhoek">
        <title>Phylogenomic characterisation of a novel corynebacterial species pathogenic to animals.</title>
        <authorList>
            <person name="Moller J."/>
            <person name="Musella L."/>
            <person name="Melnikov V."/>
            <person name="Geissdorfer W."/>
            <person name="Burkovski A."/>
            <person name="Sangal V."/>
        </authorList>
    </citation>
    <scope>NUCLEOTIDE SEQUENCE [LARGE SCALE GENOMIC DNA]</scope>
    <source>
        <strain evidence="2 3">PO100/5</strain>
    </source>
</reference>
<sequence length="88" mass="9388">MGSIDFLLHQAGWFKEFSVSFLTKTNLVELLTGKTNDWFVGPTVKKALGHIPEFFKAVLALDAASSQGLGSTTPDWGSSSSSAPKVKG</sequence>
<reference evidence="2 3" key="3">
    <citation type="journal article" date="2020" name="Int. J. Syst. Evol. Microbiol.">
        <title>Corynebacterium silvaticum sp. nov., a unique group of NTTB corynebacteria in wild boar and roe deer.</title>
        <authorList>
            <person name="Dangel A."/>
            <person name="Berger A."/>
            <person name="Rau J."/>
            <person name="Eisenberg T."/>
            <person name="Kampfer P."/>
            <person name="Margos G."/>
            <person name="Contzen M."/>
            <person name="Busse H.J."/>
            <person name="Konrad R."/>
            <person name="Peters M."/>
            <person name="Sting R."/>
            <person name="Sing A."/>
        </authorList>
    </citation>
    <scope>NUCLEOTIDE SEQUENCE [LARGE SCALE GENOMIC DNA]</scope>
    <source>
        <strain evidence="2 3">PO100/5</strain>
    </source>
</reference>
<accession>A0A7Y4LHE7</accession>
<proteinExistence type="predicted"/>
<dbReference type="EMBL" id="CP021417">
    <property type="protein sequence ID" value="ARU46813.1"/>
    <property type="molecule type" value="Genomic_DNA"/>
</dbReference>